<keyword evidence="2" id="KW-0975">Bacterial flagellum</keyword>
<dbReference type="Proteomes" id="UP000178602">
    <property type="component" value="Unassembled WGS sequence"/>
</dbReference>
<comment type="caution">
    <text evidence="3">The sequence shown here is derived from an EMBL/GenBank/DDBJ whole genome shotgun (WGS) entry which is preliminary data.</text>
</comment>
<dbReference type="PANTHER" id="PTHR30435">
    <property type="entry name" value="FLAGELLAR PROTEIN"/>
    <property type="match status" value="1"/>
</dbReference>
<dbReference type="SUPFAM" id="SSF117143">
    <property type="entry name" value="Flagellar hook protein flgE"/>
    <property type="match status" value="1"/>
</dbReference>
<dbReference type="InterPro" id="IPR020013">
    <property type="entry name" value="Flagellar_FlgE/F/G"/>
</dbReference>
<dbReference type="GO" id="GO:0009425">
    <property type="term" value="C:bacterial-type flagellum basal body"/>
    <property type="evidence" value="ECO:0007669"/>
    <property type="project" value="UniProtKB-SubCell"/>
</dbReference>
<dbReference type="NCBIfam" id="TIGR03506">
    <property type="entry name" value="FlgEFG_subfam"/>
    <property type="match status" value="1"/>
</dbReference>
<proteinExistence type="inferred from homology"/>
<reference evidence="3 4" key="1">
    <citation type="journal article" date="2016" name="Nat. Commun.">
        <title>Thousands of microbial genomes shed light on interconnected biogeochemical processes in an aquifer system.</title>
        <authorList>
            <person name="Anantharaman K."/>
            <person name="Brown C.T."/>
            <person name="Hug L.A."/>
            <person name="Sharon I."/>
            <person name="Castelle C.J."/>
            <person name="Probst A.J."/>
            <person name="Thomas B.C."/>
            <person name="Singh A."/>
            <person name="Wilkins M.J."/>
            <person name="Karaoz U."/>
            <person name="Brodie E.L."/>
            <person name="Williams K.H."/>
            <person name="Hubbard S.S."/>
            <person name="Banfield J.F."/>
        </authorList>
    </citation>
    <scope>NUCLEOTIDE SEQUENCE [LARGE SCALE GENOMIC DNA]</scope>
</reference>
<evidence type="ECO:0000256" key="2">
    <source>
        <dbReference type="RuleBase" id="RU362116"/>
    </source>
</evidence>
<comment type="subcellular location">
    <subcellularLocation>
        <location evidence="2">Bacterial flagellum basal body</location>
    </subcellularLocation>
</comment>
<dbReference type="PANTHER" id="PTHR30435:SF19">
    <property type="entry name" value="FLAGELLAR BASAL-BODY ROD PROTEIN FLGG"/>
    <property type="match status" value="1"/>
</dbReference>
<sequence>MFDIITSAKGAIDSYNEALRIHSLNIANMQVPGYKTLTTSFQSVFEQVLNRGTAADGDSGGTNPKQLGQGVTLSGITVDFSKGEMTEGTNLSLAIASAGGMFIVSPDGGNRMLYTRSGDFKFDDNRNLTSNGMQVYGLDASGKVVPITGLPSGNVEDYEWKEDGFLYYQGVSTGYQIALTYFSNPGGLAQAQGTAFEQTLASGDPAIATGPGGTVGAILPKQVEQSNVFYLAETIDTLEIQRAMSGNLNMVKMASDVINSFIQKLG</sequence>
<gene>
    <name evidence="3" type="ORF">A3K49_01410</name>
</gene>
<name>A0A1F4T4D7_UNCSA</name>
<accession>A0A1F4T4D7</accession>
<comment type="similarity">
    <text evidence="1 2">Belongs to the flagella basal body rod proteins family.</text>
</comment>
<dbReference type="InterPro" id="IPR037925">
    <property type="entry name" value="FlgE/F/G-like"/>
</dbReference>
<dbReference type="GO" id="GO:0071978">
    <property type="term" value="P:bacterial-type flagellum-dependent swarming motility"/>
    <property type="evidence" value="ECO:0007669"/>
    <property type="project" value="TreeGrafter"/>
</dbReference>
<evidence type="ECO:0000313" key="3">
    <source>
        <dbReference type="EMBL" id="OGC27661.1"/>
    </source>
</evidence>
<dbReference type="EMBL" id="MEUG01000001">
    <property type="protein sequence ID" value="OGC27661.1"/>
    <property type="molecule type" value="Genomic_DNA"/>
</dbReference>
<protein>
    <submittedName>
        <fullName evidence="3">Uncharacterized protein</fullName>
    </submittedName>
</protein>
<organism evidence="3 4">
    <name type="scientific">candidate division WOR-1 bacterium RIFOXYC12_FULL_54_18</name>
    <dbReference type="NCBI Taxonomy" id="1802584"/>
    <lineage>
        <taxon>Bacteria</taxon>
        <taxon>Bacillati</taxon>
        <taxon>Saganbacteria</taxon>
    </lineage>
</organism>
<evidence type="ECO:0000313" key="4">
    <source>
        <dbReference type="Proteomes" id="UP000178602"/>
    </source>
</evidence>
<evidence type="ECO:0000256" key="1">
    <source>
        <dbReference type="ARBA" id="ARBA00009677"/>
    </source>
</evidence>
<dbReference type="AlphaFoldDB" id="A0A1F4T4D7"/>